<evidence type="ECO:0000313" key="1">
    <source>
        <dbReference type="EMBL" id="MCM6777149.1"/>
    </source>
</evidence>
<proteinExistence type="predicted"/>
<evidence type="ECO:0000313" key="2">
    <source>
        <dbReference type="Proteomes" id="UP001139157"/>
    </source>
</evidence>
<name>A0A9X2EA59_9NOCA</name>
<dbReference type="AlphaFoldDB" id="A0A9X2EA59"/>
<dbReference type="RefSeq" id="WP_251915953.1">
    <property type="nucleotide sequence ID" value="NZ_JAMRXG010000013.1"/>
</dbReference>
<dbReference type="Gene3D" id="3.40.50.150">
    <property type="entry name" value="Vaccinia Virus protein VP39"/>
    <property type="match status" value="1"/>
</dbReference>
<dbReference type="SUPFAM" id="SSF53335">
    <property type="entry name" value="S-adenosyl-L-methionine-dependent methyltransferases"/>
    <property type="match status" value="1"/>
</dbReference>
<evidence type="ECO:0008006" key="3">
    <source>
        <dbReference type="Google" id="ProtNLM"/>
    </source>
</evidence>
<gene>
    <name evidence="1" type="ORF">NDR86_27035</name>
</gene>
<keyword evidence="2" id="KW-1185">Reference proteome</keyword>
<dbReference type="InterPro" id="IPR029063">
    <property type="entry name" value="SAM-dependent_MTases_sf"/>
</dbReference>
<protein>
    <recommendedName>
        <fullName evidence="3">N-6 DNA methylase</fullName>
    </recommendedName>
</protein>
<accession>A0A9X2EA59</accession>
<comment type="caution">
    <text evidence="1">The sequence shown here is derived from an EMBL/GenBank/DDBJ whole genome shotgun (WGS) entry which is preliminary data.</text>
</comment>
<dbReference type="Proteomes" id="UP001139157">
    <property type="component" value="Unassembled WGS sequence"/>
</dbReference>
<dbReference type="EMBL" id="JAMRXG010000013">
    <property type="protein sequence ID" value="MCM6777149.1"/>
    <property type="molecule type" value="Genomic_DNA"/>
</dbReference>
<sequence>MADLARVKRPVISTWARRHLDFPEPVAGDHRYPLFDAREFGDWLVTTGRASRKDIDGDLQSYTLTRLTTEFSPRTLVSHLTSLICLRHLNDDEPLHDDADSLPGLIRLAAHLDPDNAMLKEEIAALHAEWLPAQVDELVEAAWGTVNAFERVMDLRERLGATDLAAVRLAPELVRLIALLTDAATVADLDSRDARIYDPHAGAGDLLVAVAATLRDDQPVHLAARCGDRYLARLLRRRLAVRDLHDGEFTVYGDESDHDGANIIVTQLPFRPTEERSTVGSLKLIDDIAVQLCPGATAVVVAPSDTTGALNPHSEAASLRAELIADTVKAVIRLPGGLVPYRPGYEVSVWVLGTDQQSRRGEVLLADVSDRPLTNVVVDALVTDILAWRRPEYDPRAHAHVHAIRTPVKALISDARALTPRHLLTELEFSHDVPERVARALDLERILLEARPGRRLPSHVELDPSPSPPLTKTIHELTRGGQQRINLLSLKKGTRIRAEHVRPRKHLRSASSAAVIGAPELAGRCALGDRRIDRLDLANHYPSAQLSRPGDVVITTVPEPAVLIDHQGYAVIQYPARVLRITEVGAKQFTPRVLAALLTQAPRIRGAIRAVERIEEIRLPILQEESVERLDKLLAELDDRRQAIQHEQAALDELHRLATRGLTDGTLTLTANTIH</sequence>
<organism evidence="1 2">
    <name type="scientific">Nocardia pulmonis</name>
    <dbReference type="NCBI Taxonomy" id="2951408"/>
    <lineage>
        <taxon>Bacteria</taxon>
        <taxon>Bacillati</taxon>
        <taxon>Actinomycetota</taxon>
        <taxon>Actinomycetes</taxon>
        <taxon>Mycobacteriales</taxon>
        <taxon>Nocardiaceae</taxon>
        <taxon>Nocardia</taxon>
    </lineage>
</organism>
<reference evidence="1" key="1">
    <citation type="submission" date="2022-06" db="EMBL/GenBank/DDBJ databases">
        <title>Novel species in genus nocardia.</title>
        <authorList>
            <person name="Li F."/>
        </authorList>
    </citation>
    <scope>NUCLEOTIDE SEQUENCE</scope>
    <source>
        <strain evidence="1">CDC141</strain>
    </source>
</reference>